<dbReference type="InterPro" id="IPR027417">
    <property type="entry name" value="P-loop_NTPase"/>
</dbReference>
<organism evidence="4 5">
    <name type="scientific">Aspergillus calidoustus</name>
    <dbReference type="NCBI Taxonomy" id="454130"/>
    <lineage>
        <taxon>Eukaryota</taxon>
        <taxon>Fungi</taxon>
        <taxon>Dikarya</taxon>
        <taxon>Ascomycota</taxon>
        <taxon>Pezizomycotina</taxon>
        <taxon>Eurotiomycetes</taxon>
        <taxon>Eurotiomycetidae</taxon>
        <taxon>Eurotiales</taxon>
        <taxon>Aspergillaceae</taxon>
        <taxon>Aspergillus</taxon>
        <taxon>Aspergillus subgen. Nidulantes</taxon>
    </lineage>
</organism>
<name>A0A0U5CHY5_ASPCI</name>
<dbReference type="SMART" id="SM00889">
    <property type="entry name" value="EFG_IV"/>
    <property type="match status" value="1"/>
</dbReference>
<dbReference type="Gene3D" id="3.30.70.870">
    <property type="entry name" value="Elongation Factor G (Translational Gtpase), domain 3"/>
    <property type="match status" value="1"/>
</dbReference>
<dbReference type="GO" id="GO:0005829">
    <property type="term" value="C:cytosol"/>
    <property type="evidence" value="ECO:0007669"/>
    <property type="project" value="TreeGrafter"/>
</dbReference>
<dbReference type="SUPFAM" id="SSF54211">
    <property type="entry name" value="Ribosomal protein S5 domain 2-like"/>
    <property type="match status" value="1"/>
</dbReference>
<dbReference type="PANTHER" id="PTHR42908">
    <property type="entry name" value="TRANSLATION ELONGATION FACTOR-RELATED"/>
    <property type="match status" value="1"/>
</dbReference>
<dbReference type="GO" id="GO:1990904">
    <property type="term" value="C:ribonucleoprotein complex"/>
    <property type="evidence" value="ECO:0007669"/>
    <property type="project" value="TreeGrafter"/>
</dbReference>
<protein>
    <recommendedName>
        <fullName evidence="3">Translation elongation factor EFG/EF2 domain-containing protein</fullName>
    </recommendedName>
</protein>
<evidence type="ECO:0000259" key="3">
    <source>
        <dbReference type="SMART" id="SM00889"/>
    </source>
</evidence>
<keyword evidence="2" id="KW-0342">GTP-binding</keyword>
<dbReference type="EMBL" id="CDMC01000018">
    <property type="protein sequence ID" value="CEL10425.1"/>
    <property type="molecule type" value="Genomic_DNA"/>
</dbReference>
<dbReference type="InterPro" id="IPR009000">
    <property type="entry name" value="Transl_B-barrel_sf"/>
</dbReference>
<dbReference type="Gene3D" id="2.40.30.10">
    <property type="entry name" value="Translation factors"/>
    <property type="match status" value="1"/>
</dbReference>
<dbReference type="SUPFAM" id="SSF50447">
    <property type="entry name" value="Translation proteins"/>
    <property type="match status" value="1"/>
</dbReference>
<reference evidence="5" key="1">
    <citation type="journal article" date="2016" name="Genome Announc.">
        <title>Draft genome sequences of fungus Aspergillus calidoustus.</title>
        <authorList>
            <person name="Horn F."/>
            <person name="Linde J."/>
            <person name="Mattern D.J."/>
            <person name="Walther G."/>
            <person name="Guthke R."/>
            <person name="Scherlach K."/>
            <person name="Martin K."/>
            <person name="Brakhage A.A."/>
            <person name="Petzke L."/>
            <person name="Valiante V."/>
        </authorList>
    </citation>
    <scope>NUCLEOTIDE SEQUENCE [LARGE SCALE GENOMIC DNA]</scope>
    <source>
        <strain evidence="5">SF006504</strain>
    </source>
</reference>
<dbReference type="Proteomes" id="UP000054771">
    <property type="component" value="Unassembled WGS sequence"/>
</dbReference>
<dbReference type="InterPro" id="IPR005517">
    <property type="entry name" value="Transl_elong_EFG/EF2_IV"/>
</dbReference>
<gene>
    <name evidence="4" type="ORF">ASPCAL13544</name>
</gene>
<dbReference type="SUPFAM" id="SSF52540">
    <property type="entry name" value="P-loop containing nucleoside triphosphate hydrolases"/>
    <property type="match status" value="1"/>
</dbReference>
<dbReference type="Gene3D" id="3.90.1430.10">
    <property type="entry name" value="Yeast translation eEF2 (G' domain)"/>
    <property type="match status" value="1"/>
</dbReference>
<dbReference type="GO" id="GO:0003924">
    <property type="term" value="F:GTPase activity"/>
    <property type="evidence" value="ECO:0007669"/>
    <property type="project" value="TreeGrafter"/>
</dbReference>
<dbReference type="Gene3D" id="3.30.70.240">
    <property type="match status" value="1"/>
</dbReference>
<evidence type="ECO:0000313" key="5">
    <source>
        <dbReference type="Proteomes" id="UP000054771"/>
    </source>
</evidence>
<dbReference type="Pfam" id="PF03764">
    <property type="entry name" value="EFG_IV"/>
    <property type="match status" value="1"/>
</dbReference>
<evidence type="ECO:0000256" key="2">
    <source>
        <dbReference type="ARBA" id="ARBA00023134"/>
    </source>
</evidence>
<sequence>MAATTRYHRLESLPRHEVEKLTRNTKNIRNVSVLSLGHQKSNLASLFAQSASDAGRDDGAQDTDDCDTLAKQIVQSFSVKLEAANQKKQNQNGYLLNLITDPDCPVQPQAAALSLRITDGAIIVLDAGLRIWSQAEGLLSTAILERNKVVILLDIESLLARRPSKEDLYQTLSAQIRTINAIIERSGQSLGQARIAPVVGNVAFSCLAHGWAVSLPQFAALCKKRFGMPSENLAGRLWGDSYFDSERCVWSQEAGYDGTASDRSFNAFILGPIFEIYDAYKSDGHRVQDILDTFGITLDAEQQLSGERLLQAAMHRLFPACDTILEMICTHLPSPVSAQQYRSEWLYQGPLDDEAGAGIHTCDENGPLVLYITRSMPTADDKSVYFLGRVLSGTVTADQDVRTLQGHWRSPRGGSITRTSIIAGLAALTVDSVPVGNIVAVQGKLLTSSSSQQSESEPFTITASDVATRCRDMTFMDMAALYVTAGMKDEADAPFLVLGIRSLSRSNPYINAFVNDQGQYVIHGFDELQVQTAVKELRALLGGRRIRISEPLFRYREGIKSPSEETCMARSPNKKIRLYVRASPLSEQLTKGISSGEIPTVRDSDRRTKYLANSHRPAWPPEVAEKIWSFAPLGSGPNILVDSTVAVQYVSEVRDSLTSGFQWAVHEGPLCEEPLRGVRIDVVDIVMMTDARGRGGGQLIPTMRRAVYGSVLRASPFLLEGVYAVEVHVYIEFVDVVRGILGDRRGVVFNDGLDPSGLHVMQAHIRSGQVVGLQEAIMSAAGESSYVCIWCDRWEEFEGDREALVRSMRERKGLSPAVPSWETFCGSV</sequence>
<feature type="domain" description="Translation elongation factor EFG/EF2" evidence="3">
    <location>
        <begin position="592"/>
        <end position="715"/>
    </location>
</feature>
<dbReference type="InterPro" id="IPR014721">
    <property type="entry name" value="Ribsml_uS5_D2-typ_fold_subgr"/>
</dbReference>
<dbReference type="STRING" id="454130.A0A0U5CHY5"/>
<dbReference type="AlphaFoldDB" id="A0A0U5CHY5"/>
<dbReference type="InterPro" id="IPR035647">
    <property type="entry name" value="EFG_III/V"/>
</dbReference>
<evidence type="ECO:0000256" key="1">
    <source>
        <dbReference type="ARBA" id="ARBA00022741"/>
    </source>
</evidence>
<dbReference type="Gene3D" id="3.30.230.10">
    <property type="match status" value="1"/>
</dbReference>
<dbReference type="SUPFAM" id="SSF54980">
    <property type="entry name" value="EF-G C-terminal domain-like"/>
    <property type="match status" value="1"/>
</dbReference>
<dbReference type="PANTHER" id="PTHR42908:SF3">
    <property type="entry name" value="ELONGATION FACTOR-LIKE GTPASE 1"/>
    <property type="match status" value="1"/>
</dbReference>
<dbReference type="OrthoDB" id="10377904at2759"/>
<accession>A0A0U5CHY5</accession>
<proteinExistence type="predicted"/>
<evidence type="ECO:0000313" key="4">
    <source>
        <dbReference type="EMBL" id="CEL10425.1"/>
    </source>
</evidence>
<keyword evidence="5" id="KW-1185">Reference proteome</keyword>
<dbReference type="GO" id="GO:0003746">
    <property type="term" value="F:translation elongation factor activity"/>
    <property type="evidence" value="ECO:0007669"/>
    <property type="project" value="TreeGrafter"/>
</dbReference>
<dbReference type="CDD" id="cd01681">
    <property type="entry name" value="aeEF2_snRNP_like_IV"/>
    <property type="match status" value="1"/>
</dbReference>
<dbReference type="GO" id="GO:0005525">
    <property type="term" value="F:GTP binding"/>
    <property type="evidence" value="ECO:0007669"/>
    <property type="project" value="UniProtKB-KW"/>
</dbReference>
<keyword evidence="1" id="KW-0547">Nucleotide-binding</keyword>
<dbReference type="InterPro" id="IPR020568">
    <property type="entry name" value="Ribosomal_Su5_D2-typ_SF"/>
</dbReference>